<evidence type="ECO:0000313" key="8">
    <source>
        <dbReference type="Proteomes" id="UP000029482"/>
    </source>
</evidence>
<dbReference type="AlphaFoldDB" id="A0A089XGZ4"/>
<protein>
    <submittedName>
        <fullName evidence="7">HTH-type transcriptional regulator TcmR</fullName>
    </submittedName>
</protein>
<sequence>MDSAETDTPSTRSTPNGPGLRQRKLRRTRDQLIREALELFLAQGYEHTTVEQIAEAVEVHPRTFFRHFASKEEVALTPISAIDEAFLAALEVRPAGENPLQAMSGAFRAVLGRVRDGELEGVDGALHMAMMRLVERTPGLLAEYLRRSEEMEGRLARIIAAREGVDLDDDFRPRFIVAVFKAVGRVVSREWYLRADTDLEALSVAFESALDSLRPELFADWRRPGA</sequence>
<dbReference type="GO" id="GO:0003700">
    <property type="term" value="F:DNA-binding transcription factor activity"/>
    <property type="evidence" value="ECO:0007669"/>
    <property type="project" value="TreeGrafter"/>
</dbReference>
<keyword evidence="2 4" id="KW-0238">DNA-binding</keyword>
<dbReference type="InterPro" id="IPR009057">
    <property type="entry name" value="Homeodomain-like_sf"/>
</dbReference>
<evidence type="ECO:0000256" key="1">
    <source>
        <dbReference type="ARBA" id="ARBA00023015"/>
    </source>
</evidence>
<dbReference type="InterPro" id="IPR041347">
    <property type="entry name" value="MftR_C"/>
</dbReference>
<keyword evidence="1" id="KW-0805">Transcription regulation</keyword>
<dbReference type="RefSeq" id="WP_052413891.1">
    <property type="nucleotide sequence ID" value="NZ_CP009438.1"/>
</dbReference>
<keyword evidence="8" id="KW-1185">Reference proteome</keyword>
<gene>
    <name evidence="7" type="primary">tcmR</name>
    <name evidence="7" type="ORF">SGLAU_26320</name>
</gene>
<dbReference type="PANTHER" id="PTHR30055">
    <property type="entry name" value="HTH-TYPE TRANSCRIPTIONAL REGULATOR RUTR"/>
    <property type="match status" value="1"/>
</dbReference>
<dbReference type="PANTHER" id="PTHR30055:SF238">
    <property type="entry name" value="MYCOFACTOCIN BIOSYNTHESIS TRANSCRIPTIONAL REGULATOR MFTR-RELATED"/>
    <property type="match status" value="1"/>
</dbReference>
<dbReference type="InterPro" id="IPR050109">
    <property type="entry name" value="HTH-type_TetR-like_transc_reg"/>
</dbReference>
<evidence type="ECO:0000313" key="7">
    <source>
        <dbReference type="EMBL" id="AIS01202.1"/>
    </source>
</evidence>
<dbReference type="InterPro" id="IPR023772">
    <property type="entry name" value="DNA-bd_HTH_TetR-type_CS"/>
</dbReference>
<dbReference type="SUPFAM" id="SSF46689">
    <property type="entry name" value="Homeodomain-like"/>
    <property type="match status" value="1"/>
</dbReference>
<dbReference type="PROSITE" id="PS50977">
    <property type="entry name" value="HTH_TETR_2"/>
    <property type="match status" value="1"/>
</dbReference>
<evidence type="ECO:0000256" key="5">
    <source>
        <dbReference type="SAM" id="MobiDB-lite"/>
    </source>
</evidence>
<evidence type="ECO:0000256" key="4">
    <source>
        <dbReference type="PROSITE-ProRule" id="PRU00335"/>
    </source>
</evidence>
<dbReference type="InterPro" id="IPR001647">
    <property type="entry name" value="HTH_TetR"/>
</dbReference>
<dbReference type="KEGG" id="sgu:SGLAU_26320"/>
<keyword evidence="3" id="KW-0804">Transcription</keyword>
<dbReference type="Gene3D" id="1.10.10.60">
    <property type="entry name" value="Homeodomain-like"/>
    <property type="match status" value="1"/>
</dbReference>
<accession>A0A089XGZ4</accession>
<dbReference type="SMR" id="A0A089XGZ4"/>
<dbReference type="EMBL" id="CP009438">
    <property type="protein sequence ID" value="AIS01202.1"/>
    <property type="molecule type" value="Genomic_DNA"/>
</dbReference>
<dbReference type="OrthoDB" id="8688418at2"/>
<dbReference type="PROSITE" id="PS01081">
    <property type="entry name" value="HTH_TETR_1"/>
    <property type="match status" value="1"/>
</dbReference>
<dbReference type="Pfam" id="PF00440">
    <property type="entry name" value="TetR_N"/>
    <property type="match status" value="1"/>
</dbReference>
<feature type="DNA-binding region" description="H-T-H motif" evidence="4">
    <location>
        <begin position="49"/>
        <end position="68"/>
    </location>
</feature>
<dbReference type="GO" id="GO:0000976">
    <property type="term" value="F:transcription cis-regulatory region binding"/>
    <property type="evidence" value="ECO:0007669"/>
    <property type="project" value="TreeGrafter"/>
</dbReference>
<evidence type="ECO:0000256" key="2">
    <source>
        <dbReference type="ARBA" id="ARBA00023125"/>
    </source>
</evidence>
<dbReference type="Gene3D" id="1.10.357.10">
    <property type="entry name" value="Tetracycline Repressor, domain 2"/>
    <property type="match status" value="1"/>
</dbReference>
<dbReference type="PRINTS" id="PR00455">
    <property type="entry name" value="HTHTETR"/>
</dbReference>
<name>A0A089XGZ4_STRGA</name>
<feature type="compositionally biased region" description="Polar residues" evidence="5">
    <location>
        <begin position="1"/>
        <end position="16"/>
    </location>
</feature>
<proteinExistence type="predicted"/>
<feature type="region of interest" description="Disordered" evidence="5">
    <location>
        <begin position="1"/>
        <end position="25"/>
    </location>
</feature>
<evidence type="ECO:0000259" key="6">
    <source>
        <dbReference type="PROSITE" id="PS50977"/>
    </source>
</evidence>
<dbReference type="Pfam" id="PF17754">
    <property type="entry name" value="TetR_C_14"/>
    <property type="match status" value="1"/>
</dbReference>
<dbReference type="HOGENOM" id="CLU_069356_2_2_11"/>
<reference evidence="8" key="1">
    <citation type="journal article" date="2015" name="J. Biotechnol.">
        <title>Complete genome sequence of the actinobacterium Streptomyces glaucescens GLA.O (DSM 40922) consisting of a linear chromosome and one linear plasmid.</title>
        <authorList>
            <person name="Ortseifen V."/>
            <person name="Winkler A."/>
            <person name="Albersmeier A."/>
            <person name="Wendler S."/>
            <person name="Puhler A."/>
            <person name="Kalinowski J."/>
            <person name="Ruckert C."/>
        </authorList>
    </citation>
    <scope>NUCLEOTIDE SEQUENCE [LARGE SCALE GENOMIC DNA]</scope>
    <source>
        <strain evidence="8">DSM 40922 / GLA O</strain>
    </source>
</reference>
<organism evidence="7 8">
    <name type="scientific">Streptomyces glaucescens</name>
    <dbReference type="NCBI Taxonomy" id="1907"/>
    <lineage>
        <taxon>Bacteria</taxon>
        <taxon>Bacillati</taxon>
        <taxon>Actinomycetota</taxon>
        <taxon>Actinomycetes</taxon>
        <taxon>Kitasatosporales</taxon>
        <taxon>Streptomycetaceae</taxon>
        <taxon>Streptomyces</taxon>
    </lineage>
</organism>
<dbReference type="Proteomes" id="UP000029482">
    <property type="component" value="Chromosome"/>
</dbReference>
<evidence type="ECO:0000256" key="3">
    <source>
        <dbReference type="ARBA" id="ARBA00023163"/>
    </source>
</evidence>
<feature type="domain" description="HTH tetR-type" evidence="6">
    <location>
        <begin position="26"/>
        <end position="86"/>
    </location>
</feature>